<organism evidence="12 13">
    <name type="scientific">Daldinia eschscholtzii</name>
    <dbReference type="NCBI Taxonomy" id="292717"/>
    <lineage>
        <taxon>Eukaryota</taxon>
        <taxon>Fungi</taxon>
        <taxon>Dikarya</taxon>
        <taxon>Ascomycota</taxon>
        <taxon>Pezizomycotina</taxon>
        <taxon>Sordariomycetes</taxon>
        <taxon>Xylariomycetidae</taxon>
        <taxon>Xylariales</taxon>
        <taxon>Hypoxylaceae</taxon>
        <taxon>Daldinia</taxon>
    </lineage>
</organism>
<dbReference type="InterPro" id="IPR040459">
    <property type="entry name" value="MJ1316"/>
</dbReference>
<evidence type="ECO:0000256" key="9">
    <source>
        <dbReference type="SAM" id="MobiDB-lite"/>
    </source>
</evidence>
<dbReference type="PANTHER" id="PTHR10682">
    <property type="entry name" value="POLY A POLYMERASE"/>
    <property type="match status" value="1"/>
</dbReference>
<comment type="caution">
    <text evidence="12">The sequence shown here is derived from an EMBL/GenBank/DDBJ whole genome shotgun (WGS) entry which is preliminary data.</text>
</comment>
<dbReference type="Proteomes" id="UP001369815">
    <property type="component" value="Unassembled WGS sequence"/>
</dbReference>
<dbReference type="InterPro" id="IPR036691">
    <property type="entry name" value="Endo/exonu/phosph_ase_sf"/>
</dbReference>
<sequence length="1146" mass="129618">MAMDTQVTLTGPLTDMHSSYDTALCIIPPKHLWTAIDNLRVVYDPAYKKWPPHINLDLRERVLLSLKRDYDEDDQMYMTVGQTADLTDPLMDSIIRKLDLLPPLEWKVEKIHILVRDKDETQIDPSAPGKMRLWGEIDLASRTLLTMQTPVAFYEDQKTAGPKNDEQSTISESRPLTRLPYTFDSTGFKWIQQPKSSALKQVPPNVESLIVANYNVHAEFRHPPSRARYPIIIQNLLEAQARADVLILEEVTDDFLSCLCKYEGIRDIYPFISNGPPDQEDIEPLPYHLNIVVLSKWPFSWDLTSLYNTCRGSIVMQFTNVGKLEGEIFIPLILSAVHLSSGLTNASVTKKEQELGSILSHLSKTYPRNPRVLVGDFNIPTSVYTIETAVRRNEISPQSRNALARLEKLPIEMGLVDAWVSVCVQYGDISEKNQTQPNSKKALGGEKGATYDPTANHLAERTTHSDFDKRPQRYDRILVTREDFNVTGFNMFGQKMGDIQPDFDADSKDSDSSVGLSYGSDHWGIRCSLRLSTNTSAQPTNSRKLITTSLEVKQNLTATSHLVTYLSEQSIFPSDINIAMRESALSLLKEVITQDDDNPARGLPAFVLVPVGSYGLGVWTETSDINCICVGRISPKTFFALTIQRLRKAASRGIKILRRLDAPFGPILELAVGHIKMDLQYCSAVSIAETWPAALALPSTDPVFNLPHSTLATLKPVRDLDYLRRTIPDLAAFRLSYHVIKCWSTRRGIYAARFGYLSGIQISILLSRVCKLLLYQNGSMSVPTILATFYHHYAEFDWDKSSVFDPFFHENLSYVRTRREPMAILGFHGPRLNTALTASVSTTQTIIRELRRADAMLSETEIAWPKLLDENTGAIEFLSTYTTYIKITARFWGASLVKINKTLEWLESKCTSLLVEVGRVAPEIRSRIWPARFVNQDASEEDEEYEGYFLIGLDLGESNGGQVLNTLETCIHTFDAQLSRDEKFFDPKSSWINITIVPQRELGKLRLDNRDWGEYTVEAEDEDIGDSEFWASIEADEAREPSGKKETRPSHGPTHGGKLRSAGDVLNRIRWDQAMDSSNYIIGYEDRFSGAMERSVDSWKSDTTHEEFIPEHRILYFKRKSDGAIVWDREERRDEIFGSGASSLGR</sequence>
<keyword evidence="6" id="KW-0547">Nucleotide-binding</keyword>
<dbReference type="Gene3D" id="3.60.10.10">
    <property type="entry name" value="Endonuclease/exonuclease/phosphatase"/>
    <property type="match status" value="1"/>
</dbReference>
<evidence type="ECO:0000256" key="7">
    <source>
        <dbReference type="ARBA" id="ARBA00022840"/>
    </source>
</evidence>
<evidence type="ECO:0000313" key="13">
    <source>
        <dbReference type="Proteomes" id="UP001369815"/>
    </source>
</evidence>
<gene>
    <name evidence="12" type="ORF">Daesc_010135</name>
</gene>
<protein>
    <recommendedName>
        <fullName evidence="3">polynucleotide adenylyltransferase</fullName>
        <ecNumber evidence="3">2.7.7.19</ecNumber>
    </recommendedName>
</protein>
<feature type="domain" description="Poly(A) polymerase central" evidence="11">
    <location>
        <begin position="733"/>
        <end position="864"/>
    </location>
</feature>
<dbReference type="GO" id="GO:0005634">
    <property type="term" value="C:nucleus"/>
    <property type="evidence" value="ECO:0007669"/>
    <property type="project" value="UniProtKB-SubCell"/>
</dbReference>
<accession>A0AAX6M6W5</accession>
<keyword evidence="7" id="KW-0067">ATP-binding</keyword>
<dbReference type="InterPro" id="IPR043519">
    <property type="entry name" value="NT_sf"/>
</dbReference>
<comment type="similarity">
    <text evidence="2">Belongs to the poly(A) polymerase family.</text>
</comment>
<evidence type="ECO:0000256" key="2">
    <source>
        <dbReference type="ARBA" id="ARBA00010912"/>
    </source>
</evidence>
<feature type="domain" description="MJ1316 RNA cyclic group end recognition" evidence="10">
    <location>
        <begin position="1059"/>
        <end position="1129"/>
    </location>
</feature>
<comment type="subcellular location">
    <subcellularLocation>
        <location evidence="1">Nucleus</location>
    </subcellularLocation>
</comment>
<dbReference type="PANTHER" id="PTHR10682:SF23">
    <property type="entry name" value="POLYNUCLEOTIDE ADENYLYLTRANSFERASE"/>
    <property type="match status" value="1"/>
</dbReference>
<dbReference type="Gene3D" id="1.10.1410.10">
    <property type="match status" value="1"/>
</dbReference>
<keyword evidence="8" id="KW-0539">Nucleus</keyword>
<evidence type="ECO:0000256" key="8">
    <source>
        <dbReference type="ARBA" id="ARBA00023242"/>
    </source>
</evidence>
<dbReference type="SUPFAM" id="SSF55003">
    <property type="entry name" value="PAP/Archaeal CCA-adding enzyme, C-terminal domain"/>
    <property type="match status" value="1"/>
</dbReference>
<feature type="region of interest" description="Disordered" evidence="9">
    <location>
        <begin position="1035"/>
        <end position="1061"/>
    </location>
</feature>
<dbReference type="GO" id="GO:0003723">
    <property type="term" value="F:RNA binding"/>
    <property type="evidence" value="ECO:0007669"/>
    <property type="project" value="InterPro"/>
</dbReference>
<dbReference type="GO" id="GO:0006397">
    <property type="term" value="P:mRNA processing"/>
    <property type="evidence" value="ECO:0007669"/>
    <property type="project" value="UniProtKB-KW"/>
</dbReference>
<dbReference type="InterPro" id="IPR011068">
    <property type="entry name" value="NuclTrfase_I-like_C"/>
</dbReference>
<dbReference type="EC" id="2.7.7.19" evidence="3"/>
<dbReference type="Gene3D" id="3.90.1140.10">
    <property type="entry name" value="Cyclic phosphodiesterase"/>
    <property type="match status" value="1"/>
</dbReference>
<dbReference type="SUPFAM" id="SSF81631">
    <property type="entry name" value="PAP/OAS1 substrate-binding domain"/>
    <property type="match status" value="1"/>
</dbReference>
<evidence type="ECO:0000256" key="3">
    <source>
        <dbReference type="ARBA" id="ARBA00012388"/>
    </source>
</evidence>
<dbReference type="GO" id="GO:0005524">
    <property type="term" value="F:ATP binding"/>
    <property type="evidence" value="ECO:0007669"/>
    <property type="project" value="UniProtKB-KW"/>
</dbReference>
<keyword evidence="4" id="KW-0507">mRNA processing</keyword>
<reference evidence="12 13" key="1">
    <citation type="journal article" date="2024" name="Front Chem Biol">
        <title>Unveiling the potential of Daldinia eschscholtzii MFLUCC 19-0629 through bioactivity and bioinformatics studies for enhanced sustainable agriculture production.</title>
        <authorList>
            <person name="Brooks S."/>
            <person name="Weaver J.A."/>
            <person name="Klomchit A."/>
            <person name="Alharthi S.A."/>
            <person name="Onlamun T."/>
            <person name="Nurani R."/>
            <person name="Vong T.K."/>
            <person name="Alberti F."/>
            <person name="Greco C."/>
        </authorList>
    </citation>
    <scope>NUCLEOTIDE SEQUENCE [LARGE SCALE GENOMIC DNA]</scope>
    <source>
        <strain evidence="12">MFLUCC 19-0629</strain>
    </source>
</reference>
<evidence type="ECO:0000259" key="11">
    <source>
        <dbReference type="Pfam" id="PF04928"/>
    </source>
</evidence>
<feature type="compositionally biased region" description="Basic and acidic residues" evidence="9">
    <location>
        <begin position="1036"/>
        <end position="1049"/>
    </location>
</feature>
<dbReference type="Pfam" id="PF04457">
    <property type="entry name" value="MJ1316"/>
    <property type="match status" value="1"/>
</dbReference>
<dbReference type="AlphaFoldDB" id="A0AAX6M6W5"/>
<evidence type="ECO:0000259" key="10">
    <source>
        <dbReference type="Pfam" id="PF04457"/>
    </source>
</evidence>
<dbReference type="GO" id="GO:1990817">
    <property type="term" value="F:poly(A) RNA polymerase activity"/>
    <property type="evidence" value="ECO:0007669"/>
    <property type="project" value="UniProtKB-EC"/>
</dbReference>
<evidence type="ECO:0000313" key="12">
    <source>
        <dbReference type="EMBL" id="KAK6948369.1"/>
    </source>
</evidence>
<proteinExistence type="inferred from homology"/>
<evidence type="ECO:0000256" key="6">
    <source>
        <dbReference type="ARBA" id="ARBA00022741"/>
    </source>
</evidence>
<name>A0AAX6M6W5_9PEZI</name>
<evidence type="ECO:0000256" key="5">
    <source>
        <dbReference type="ARBA" id="ARBA00022679"/>
    </source>
</evidence>
<feature type="region of interest" description="Disordered" evidence="9">
    <location>
        <begin position="433"/>
        <end position="453"/>
    </location>
</feature>
<keyword evidence="5" id="KW-0808">Transferase</keyword>
<dbReference type="SUPFAM" id="SSF56219">
    <property type="entry name" value="DNase I-like"/>
    <property type="match status" value="1"/>
</dbReference>
<dbReference type="Pfam" id="PF04928">
    <property type="entry name" value="PAP_central"/>
    <property type="match status" value="1"/>
</dbReference>
<dbReference type="GO" id="GO:0031123">
    <property type="term" value="P:RNA 3'-end processing"/>
    <property type="evidence" value="ECO:0007669"/>
    <property type="project" value="InterPro"/>
</dbReference>
<evidence type="ECO:0000256" key="1">
    <source>
        <dbReference type="ARBA" id="ARBA00004123"/>
    </source>
</evidence>
<dbReference type="Gene3D" id="3.30.460.10">
    <property type="entry name" value="Beta Polymerase, domain 2"/>
    <property type="match status" value="1"/>
</dbReference>
<keyword evidence="13" id="KW-1185">Reference proteome</keyword>
<dbReference type="EMBL" id="JBANMG010000010">
    <property type="protein sequence ID" value="KAK6948369.1"/>
    <property type="molecule type" value="Genomic_DNA"/>
</dbReference>
<dbReference type="InterPro" id="IPR007012">
    <property type="entry name" value="PolA_pol_cen_dom"/>
</dbReference>
<evidence type="ECO:0000256" key="4">
    <source>
        <dbReference type="ARBA" id="ARBA00022664"/>
    </source>
</evidence>
<dbReference type="SUPFAM" id="SSF81301">
    <property type="entry name" value="Nucleotidyltransferase"/>
    <property type="match status" value="1"/>
</dbReference>